<dbReference type="Pfam" id="PF00005">
    <property type="entry name" value="ABC_tran"/>
    <property type="match status" value="1"/>
</dbReference>
<evidence type="ECO:0000256" key="1">
    <source>
        <dbReference type="ARBA" id="ARBA00022741"/>
    </source>
</evidence>
<dbReference type="PANTHER" id="PTHR43790">
    <property type="entry name" value="CARBOHYDRATE TRANSPORT ATP-BINDING PROTEIN MG119-RELATED"/>
    <property type="match status" value="1"/>
</dbReference>
<feature type="domain" description="ABC transporter" evidence="3">
    <location>
        <begin position="62"/>
        <end position="208"/>
    </location>
</feature>
<organism evidence="4 5">
    <name type="scientific">Demequina litorisediminis</name>
    <dbReference type="NCBI Taxonomy" id="1849022"/>
    <lineage>
        <taxon>Bacteria</taxon>
        <taxon>Bacillati</taxon>
        <taxon>Actinomycetota</taxon>
        <taxon>Actinomycetes</taxon>
        <taxon>Micrococcales</taxon>
        <taxon>Demequinaceae</taxon>
        <taxon>Demequina</taxon>
    </lineage>
</organism>
<keyword evidence="1" id="KW-0547">Nucleotide-binding</keyword>
<name>A0ABQ6IAV0_9MICO</name>
<dbReference type="PANTHER" id="PTHR43790:SF4">
    <property type="entry name" value="GUANOSINE IMPORT ATP-BINDING PROTEIN NUPO"/>
    <property type="match status" value="1"/>
</dbReference>
<sequence>MIRRGKVVGTAEPTASQEELASLMVGRDVSMTVSKDAAQPGAPMLVVDGLSVVDPATRVKHLDSVSFEIRAGEILAVAGVQGNGQTELAEAIVGIVPAAEGSVTLDGGALTGLTIRQALDSGIGFVPEDRTEDGIVADFTITNNLILDLYDKAPYSKAGAIDSRFAAKNADEQVQRFDVRTTSAEALAGSLSGGNQQKVVLARELARDLKAPDRIAAHPRPRRGVH</sequence>
<dbReference type="Proteomes" id="UP001157125">
    <property type="component" value="Unassembled WGS sequence"/>
</dbReference>
<evidence type="ECO:0000259" key="3">
    <source>
        <dbReference type="Pfam" id="PF00005"/>
    </source>
</evidence>
<keyword evidence="5" id="KW-1185">Reference proteome</keyword>
<proteinExistence type="predicted"/>
<gene>
    <name evidence="4" type="ORF">GCM10025876_10540</name>
</gene>
<dbReference type="InterPro" id="IPR003439">
    <property type="entry name" value="ABC_transporter-like_ATP-bd"/>
</dbReference>
<dbReference type="SUPFAM" id="SSF52540">
    <property type="entry name" value="P-loop containing nucleoside triphosphate hydrolases"/>
    <property type="match status" value="1"/>
</dbReference>
<evidence type="ECO:0000313" key="4">
    <source>
        <dbReference type="EMBL" id="GMA34850.1"/>
    </source>
</evidence>
<evidence type="ECO:0000256" key="2">
    <source>
        <dbReference type="ARBA" id="ARBA00022840"/>
    </source>
</evidence>
<evidence type="ECO:0000313" key="5">
    <source>
        <dbReference type="Proteomes" id="UP001157125"/>
    </source>
</evidence>
<dbReference type="EMBL" id="BSUN01000001">
    <property type="protein sequence ID" value="GMA34850.1"/>
    <property type="molecule type" value="Genomic_DNA"/>
</dbReference>
<dbReference type="InterPro" id="IPR027417">
    <property type="entry name" value="P-loop_NTPase"/>
</dbReference>
<protein>
    <recommendedName>
        <fullName evidence="3">ABC transporter domain-containing protein</fullName>
    </recommendedName>
</protein>
<dbReference type="InterPro" id="IPR050107">
    <property type="entry name" value="ABC_carbohydrate_import_ATPase"/>
</dbReference>
<dbReference type="Gene3D" id="3.40.50.300">
    <property type="entry name" value="P-loop containing nucleotide triphosphate hydrolases"/>
    <property type="match status" value="1"/>
</dbReference>
<keyword evidence="2" id="KW-0067">ATP-binding</keyword>
<accession>A0ABQ6IAV0</accession>
<reference evidence="5" key="1">
    <citation type="journal article" date="2019" name="Int. J. Syst. Evol. Microbiol.">
        <title>The Global Catalogue of Microorganisms (GCM) 10K type strain sequencing project: providing services to taxonomists for standard genome sequencing and annotation.</title>
        <authorList>
            <consortium name="The Broad Institute Genomics Platform"/>
            <consortium name="The Broad Institute Genome Sequencing Center for Infectious Disease"/>
            <person name="Wu L."/>
            <person name="Ma J."/>
        </authorList>
    </citation>
    <scope>NUCLEOTIDE SEQUENCE [LARGE SCALE GENOMIC DNA]</scope>
    <source>
        <strain evidence="5">NBRC 112299</strain>
    </source>
</reference>
<comment type="caution">
    <text evidence="4">The sequence shown here is derived from an EMBL/GenBank/DDBJ whole genome shotgun (WGS) entry which is preliminary data.</text>
</comment>